<evidence type="ECO:0000313" key="2">
    <source>
        <dbReference type="Proteomes" id="UP000017813"/>
    </source>
</evidence>
<gene>
    <name evidence="1" type="ORF">HMPREF9021_00913</name>
</gene>
<dbReference type="HOGENOM" id="CLU_2259989_0_0_4"/>
<dbReference type="OrthoDB" id="8611586at2"/>
<reference evidence="1 2" key="1">
    <citation type="submission" date="2010-03" db="EMBL/GenBank/DDBJ databases">
        <authorList>
            <consortium name="The Broad Institute Genome Sequencing Platform"/>
            <person name="Ward D."/>
            <person name="Earl A."/>
            <person name="Feldgarden M."/>
            <person name="Gevers D."/>
            <person name="Young S."/>
            <person name="Zeng Q."/>
            <person name="Koehrsen M."/>
            <person name="Alvarado L."/>
            <person name="Berlin A.M."/>
            <person name="Borenstein D."/>
            <person name="Chapman S.B."/>
            <person name="Chen Z."/>
            <person name="Engels R."/>
            <person name="Freedman E."/>
            <person name="Gellesch M."/>
            <person name="Goldberg J."/>
            <person name="Griggs A."/>
            <person name="Gujja S."/>
            <person name="Heilman E.R."/>
            <person name="Heiman D.I."/>
            <person name="Hepburn T.A."/>
            <person name="Howarth C."/>
            <person name="Jen D."/>
            <person name="Larson L."/>
            <person name="Mehta T."/>
            <person name="Park D."/>
            <person name="Pearson M."/>
            <person name="Richards J."/>
            <person name="Roberts A."/>
            <person name="Saif S."/>
            <person name="Shea T.D."/>
            <person name="Shenoy N."/>
            <person name="Sisk P."/>
            <person name="Stolte C."/>
            <person name="Sykes S.N."/>
            <person name="Walk T."/>
            <person name="White J."/>
            <person name="Yandava C."/>
            <person name="Izard J."/>
            <person name="Baranova O.V."/>
            <person name="Blanton J.M."/>
            <person name="Tanner A.C."/>
            <person name="Dewhirst F."/>
            <person name="Haas B."/>
            <person name="Nusbaum C."/>
            <person name="Birren B."/>
        </authorList>
    </citation>
    <scope>NUCLEOTIDE SEQUENCE [LARGE SCALE GENOMIC DNA]</scope>
    <source>
        <strain evidence="1 2">ATCC 29453</strain>
    </source>
</reference>
<dbReference type="AlphaFoldDB" id="V9HMC9"/>
<dbReference type="KEGG" id="smur:BWP33_05970"/>
<reference evidence="1 2" key="2">
    <citation type="submission" date="2011-10" db="EMBL/GenBank/DDBJ databases">
        <title>The Genome Sequence of Simonsiella muelleri ATCC 29453.</title>
        <authorList>
            <consortium name="The Broad Institute Genome Sequencing Platform"/>
            <consortium name="The Broad Institute Genome Sequencing Center for Infectious Disease"/>
            <person name="Earl A."/>
            <person name="Ward D."/>
            <person name="Feldgarden M."/>
            <person name="Gevers D."/>
            <person name="Izard J."/>
            <person name="Baranova O.V."/>
            <person name="Blanton J.M."/>
            <person name="Tanner A.C."/>
            <person name="Dewhirst F."/>
            <person name="Young S.K."/>
            <person name="Zeng Q."/>
            <person name="Gargeya S."/>
            <person name="Fitzgerald M."/>
            <person name="Haas B."/>
            <person name="Abouelleil A."/>
            <person name="Alvarado L."/>
            <person name="Arachchi H.M."/>
            <person name="Berlin A."/>
            <person name="Brown A."/>
            <person name="Chapman S.B."/>
            <person name="Chen Z."/>
            <person name="Dunbar C."/>
            <person name="Freedman E."/>
            <person name="Gearin G."/>
            <person name="Goldberg J."/>
            <person name="Griggs A."/>
            <person name="Gujja S."/>
            <person name="Heiman D."/>
            <person name="Howarth C."/>
            <person name="Larson L."/>
            <person name="Lui A."/>
            <person name="MacDonald P.J.P."/>
            <person name="Montmayeur A."/>
            <person name="Murphy C."/>
            <person name="Neiman D."/>
            <person name="Pearson M."/>
            <person name="Priest M."/>
            <person name="Roberts A."/>
            <person name="Saif S."/>
            <person name="Shea T."/>
            <person name="Shenoy N."/>
            <person name="Sisk P."/>
            <person name="Stolte C."/>
            <person name="Sykes S."/>
            <person name="Wortman J."/>
            <person name="Nusbaum C."/>
            <person name="Birren B."/>
        </authorList>
    </citation>
    <scope>NUCLEOTIDE SEQUENCE [LARGE SCALE GENOMIC DNA]</scope>
    <source>
        <strain evidence="1 2">ATCC 29453</strain>
    </source>
</reference>
<protein>
    <submittedName>
        <fullName evidence="1">Uncharacterized protein</fullName>
    </submittedName>
</protein>
<name>V9HMC9_9NEIS</name>
<sequence>MSRFQNARLTAIRHIESENKLILSFANLPDYEMNSVVDFSLSGFFPHNILFDLYEYSLATLPARLAAEFPVLSYYLHSGEDWQIFYLSPQVGLGGIVVCATLGELPETEI</sequence>
<organism evidence="1 2">
    <name type="scientific">Simonsiella muelleri ATCC 29453</name>
    <dbReference type="NCBI Taxonomy" id="641147"/>
    <lineage>
        <taxon>Bacteria</taxon>
        <taxon>Pseudomonadati</taxon>
        <taxon>Pseudomonadota</taxon>
        <taxon>Betaproteobacteria</taxon>
        <taxon>Neisseriales</taxon>
        <taxon>Neisseriaceae</taxon>
        <taxon>Simonsiella</taxon>
    </lineage>
</organism>
<proteinExistence type="predicted"/>
<comment type="caution">
    <text evidence="1">The sequence shown here is derived from an EMBL/GenBank/DDBJ whole genome shotgun (WGS) entry which is preliminary data.</text>
</comment>
<accession>V9HMC9</accession>
<dbReference type="RefSeq" id="WP_002641893.1">
    <property type="nucleotide sequence ID" value="NZ_CP019448.1"/>
</dbReference>
<keyword evidence="2" id="KW-1185">Reference proteome</keyword>
<dbReference type="Proteomes" id="UP000017813">
    <property type="component" value="Unassembled WGS sequence"/>
</dbReference>
<dbReference type="eggNOG" id="ENOG5032TDP">
    <property type="taxonomic scope" value="Bacteria"/>
</dbReference>
<evidence type="ECO:0000313" key="1">
    <source>
        <dbReference type="EMBL" id="EFG31084.1"/>
    </source>
</evidence>
<dbReference type="EMBL" id="ADCY02000029">
    <property type="protein sequence ID" value="EFG31084.1"/>
    <property type="molecule type" value="Genomic_DNA"/>
</dbReference>